<feature type="transmembrane region" description="Helical" evidence="1">
    <location>
        <begin position="91"/>
        <end position="108"/>
    </location>
</feature>
<dbReference type="RefSeq" id="WP_146301190.1">
    <property type="nucleotide sequence ID" value="NZ_CP042301.2"/>
</dbReference>
<feature type="transmembrane region" description="Helical" evidence="1">
    <location>
        <begin position="57"/>
        <end position="79"/>
    </location>
</feature>
<dbReference type="Pfam" id="PF07786">
    <property type="entry name" value="HGSNAT_cat"/>
    <property type="match status" value="1"/>
</dbReference>
<accession>A0A5B8L417</accession>
<gene>
    <name evidence="3" type="ORF">FQ775_20465</name>
</gene>
<proteinExistence type="predicted"/>
<sequence>MAAANLMTRAVTSTRIASLDVARGAALLAMAVYHFTWDLEFFGYAEPGLTAAGGWKYFARAIASSFLGLAGVSLFLAHARGVRWSAFGRRLAMIVAAAAAITLATYFAMPDAFIFFGILHQIALASLLGLFFLRLPWWATAVAAAAFITAAFVLRTPLLDHPAWWWTGLSQALPRSNDYVPVFPWFGAVLAGIALAQLAARAGALKWLAERTMPRWTDPLALAGRHSLAVYLVHQPVLIASVFLFSQVFPAQTETPQVQVRLACEDRCRQDRGEEFCAFYCVCVLDRIEAEGLLGSVLAGRQDGGTSEKLAGFARVCTADTERLLRDGEDE</sequence>
<dbReference type="OrthoDB" id="9807591at2"/>
<keyword evidence="4" id="KW-1185">Reference proteome</keyword>
<dbReference type="InterPro" id="IPR012429">
    <property type="entry name" value="HGSNAT_cat"/>
</dbReference>
<reference evidence="3" key="1">
    <citation type="submission" date="2020-04" db="EMBL/GenBank/DDBJ databases">
        <title>Nitratireductor sp. nov. isolated from mangrove soil.</title>
        <authorList>
            <person name="Ye Y."/>
        </authorList>
    </citation>
    <scope>NUCLEOTIDE SEQUENCE</scope>
    <source>
        <strain evidence="3">SY7</strain>
    </source>
</reference>
<keyword evidence="1" id="KW-0472">Membrane</keyword>
<protein>
    <submittedName>
        <fullName evidence="3">DUF1624 domain-containing protein</fullName>
    </submittedName>
</protein>
<feature type="transmembrane region" description="Helical" evidence="1">
    <location>
        <begin position="21"/>
        <end position="37"/>
    </location>
</feature>
<feature type="domain" description="Heparan-alpha-glucosaminide N-acetyltransferase catalytic" evidence="2">
    <location>
        <begin position="15"/>
        <end position="236"/>
    </location>
</feature>
<evidence type="ECO:0000259" key="2">
    <source>
        <dbReference type="Pfam" id="PF07786"/>
    </source>
</evidence>
<name>A0A5B8L417_9HYPH</name>
<evidence type="ECO:0000313" key="4">
    <source>
        <dbReference type="Proteomes" id="UP000321389"/>
    </source>
</evidence>
<evidence type="ECO:0000313" key="3">
    <source>
        <dbReference type="EMBL" id="QDZ02553.1"/>
    </source>
</evidence>
<organism evidence="3 4">
    <name type="scientific">Nitratireductor mangrovi</name>
    <dbReference type="NCBI Taxonomy" id="2599600"/>
    <lineage>
        <taxon>Bacteria</taxon>
        <taxon>Pseudomonadati</taxon>
        <taxon>Pseudomonadota</taxon>
        <taxon>Alphaproteobacteria</taxon>
        <taxon>Hyphomicrobiales</taxon>
        <taxon>Phyllobacteriaceae</taxon>
        <taxon>Nitratireductor</taxon>
    </lineage>
</organism>
<dbReference type="KEGG" id="niy:FQ775_20465"/>
<dbReference type="EMBL" id="CP042301">
    <property type="protein sequence ID" value="QDZ02553.1"/>
    <property type="molecule type" value="Genomic_DNA"/>
</dbReference>
<keyword evidence="1" id="KW-0812">Transmembrane</keyword>
<dbReference type="Proteomes" id="UP000321389">
    <property type="component" value="Chromosome"/>
</dbReference>
<dbReference type="AlphaFoldDB" id="A0A5B8L417"/>
<feature type="transmembrane region" description="Helical" evidence="1">
    <location>
        <begin position="183"/>
        <end position="208"/>
    </location>
</feature>
<feature type="transmembrane region" description="Helical" evidence="1">
    <location>
        <begin position="114"/>
        <end position="133"/>
    </location>
</feature>
<keyword evidence="1" id="KW-1133">Transmembrane helix</keyword>
<feature type="transmembrane region" description="Helical" evidence="1">
    <location>
        <begin position="138"/>
        <end position="158"/>
    </location>
</feature>
<evidence type="ECO:0000256" key="1">
    <source>
        <dbReference type="SAM" id="Phobius"/>
    </source>
</evidence>